<name>A0A8C4N741_EPTBU</name>
<comment type="subcellular location">
    <subcellularLocation>
        <location evidence="1">Nucleus</location>
        <location evidence="1">Nucleolus</location>
    </subcellularLocation>
</comment>
<dbReference type="InterPro" id="IPR015943">
    <property type="entry name" value="WD40/YVTN_repeat-like_dom_sf"/>
</dbReference>
<dbReference type="PROSITE" id="PS50082">
    <property type="entry name" value="WD_REPEATS_2"/>
    <property type="match status" value="3"/>
</dbReference>
<dbReference type="Pfam" id="PF09384">
    <property type="entry name" value="UTP15_C"/>
    <property type="match status" value="1"/>
</dbReference>
<keyword evidence="11" id="KW-1185">Reference proteome</keyword>
<protein>
    <recommendedName>
        <fullName evidence="2">U3 small nucleolar RNA-associated protein 15 homolog</fullName>
    </recommendedName>
</protein>
<dbReference type="InterPro" id="IPR019775">
    <property type="entry name" value="WD40_repeat_CS"/>
</dbReference>
<dbReference type="AlphaFoldDB" id="A0A8C4N741"/>
<evidence type="ECO:0000256" key="1">
    <source>
        <dbReference type="ARBA" id="ARBA00004604"/>
    </source>
</evidence>
<evidence type="ECO:0000256" key="8">
    <source>
        <dbReference type="PROSITE-ProRule" id="PRU00221"/>
    </source>
</evidence>
<feature type="repeat" description="WD" evidence="8">
    <location>
        <begin position="88"/>
        <end position="130"/>
    </location>
</feature>
<evidence type="ECO:0000313" key="10">
    <source>
        <dbReference type="Ensembl" id="ENSEBUP00000002144.1"/>
    </source>
</evidence>
<reference evidence="10" key="1">
    <citation type="submission" date="2025-08" db="UniProtKB">
        <authorList>
            <consortium name="Ensembl"/>
        </authorList>
    </citation>
    <scope>IDENTIFICATION</scope>
</reference>
<dbReference type="Gene3D" id="2.130.10.10">
    <property type="entry name" value="YVTN repeat-like/Quinoprotein amine dehydrogenase"/>
    <property type="match status" value="1"/>
</dbReference>
<keyword evidence="3" id="KW-0698">rRNA processing</keyword>
<evidence type="ECO:0000256" key="6">
    <source>
        <dbReference type="ARBA" id="ARBA00023242"/>
    </source>
</evidence>
<evidence type="ECO:0000256" key="7">
    <source>
        <dbReference type="ARBA" id="ARBA00045437"/>
    </source>
</evidence>
<keyword evidence="5" id="KW-0677">Repeat</keyword>
<sequence length="438" mass="48415">KFCIFTVKVASLAKINKKIKKQKETWEKNIEFRMGCNFSAACSCLWRTASGAVHAVSFLADGLKVLSASDDNSVNLWDIATSAKLGVFAEHSDYVRTACTSRFNSSLFLTGSYDHSVRIFDAREGKAILTVDHGHPVESVLLLPSEGIFISAGGRYVKVWDTTLGGRLLSCIRGHHKTVTKLALNGAGNRLLVSSLDRHVKVYDTTNYKIVHSFDFPASVLSAADDATLAVGMTNGILTVRRQKTEKVSKVGGTEKKVQKLRHRSGLRSRINRKTFASNKVNISVSESVGFVVIDHRFSLLLSMDLMFPQPHTSIELQVSIMQELIRRGKLESALAGRNDEQLTVLLNLLIMHIFDARFTNVLVTVAEKLIDIYSPSLGTSSVVDERIVKLLHLMQLEVKYQENMMEILGMMDTLFAATVSKEIEVVGDNSGAVDSTF</sequence>
<proteinExistence type="predicted"/>
<evidence type="ECO:0000259" key="9">
    <source>
        <dbReference type="Pfam" id="PF09384"/>
    </source>
</evidence>
<dbReference type="GO" id="GO:0045943">
    <property type="term" value="P:positive regulation of transcription by RNA polymerase I"/>
    <property type="evidence" value="ECO:0007669"/>
    <property type="project" value="TreeGrafter"/>
</dbReference>
<evidence type="ECO:0000256" key="5">
    <source>
        <dbReference type="ARBA" id="ARBA00022737"/>
    </source>
</evidence>
<dbReference type="InterPro" id="IPR018983">
    <property type="entry name" value="U3_snoRNA-assocProt_15_C"/>
</dbReference>
<dbReference type="InterPro" id="IPR001680">
    <property type="entry name" value="WD40_rpt"/>
</dbReference>
<dbReference type="OMA" id="XPEDETI"/>
<keyword evidence="6" id="KW-0539">Nucleus</keyword>
<dbReference type="PROSITE" id="PS50294">
    <property type="entry name" value="WD_REPEATS_REGION"/>
    <property type="match status" value="1"/>
</dbReference>
<dbReference type="PANTHER" id="PTHR19924">
    <property type="entry name" value="UTP15 U3 SMALL NUCLEOLAR RNA-ASSOCIATED PROTEIN 15 FAMILY MEMBER"/>
    <property type="match status" value="1"/>
</dbReference>
<dbReference type="GO" id="GO:0005730">
    <property type="term" value="C:nucleolus"/>
    <property type="evidence" value="ECO:0007669"/>
    <property type="project" value="UniProtKB-SubCell"/>
</dbReference>
<dbReference type="Proteomes" id="UP000694388">
    <property type="component" value="Unplaced"/>
</dbReference>
<evidence type="ECO:0000256" key="2">
    <source>
        <dbReference type="ARBA" id="ARBA00018260"/>
    </source>
</evidence>
<accession>A0A8C4N741</accession>
<dbReference type="SMART" id="SM00320">
    <property type="entry name" value="WD40"/>
    <property type="match status" value="4"/>
</dbReference>
<evidence type="ECO:0000256" key="4">
    <source>
        <dbReference type="ARBA" id="ARBA00022574"/>
    </source>
</evidence>
<dbReference type="SUPFAM" id="SSF50978">
    <property type="entry name" value="WD40 repeat-like"/>
    <property type="match status" value="1"/>
</dbReference>
<evidence type="ECO:0000256" key="3">
    <source>
        <dbReference type="ARBA" id="ARBA00022552"/>
    </source>
</evidence>
<feature type="repeat" description="WD" evidence="8">
    <location>
        <begin position="172"/>
        <end position="213"/>
    </location>
</feature>
<dbReference type="InterPro" id="IPR036322">
    <property type="entry name" value="WD40_repeat_dom_sf"/>
</dbReference>
<organism evidence="10 11">
    <name type="scientific">Eptatretus burgeri</name>
    <name type="common">Inshore hagfish</name>
    <dbReference type="NCBI Taxonomy" id="7764"/>
    <lineage>
        <taxon>Eukaryota</taxon>
        <taxon>Metazoa</taxon>
        <taxon>Chordata</taxon>
        <taxon>Craniata</taxon>
        <taxon>Vertebrata</taxon>
        <taxon>Cyclostomata</taxon>
        <taxon>Myxini</taxon>
        <taxon>Myxiniformes</taxon>
        <taxon>Myxinidae</taxon>
        <taxon>Eptatretinae</taxon>
        <taxon>Eptatretus</taxon>
    </lineage>
</organism>
<reference evidence="10" key="2">
    <citation type="submission" date="2025-09" db="UniProtKB">
        <authorList>
            <consortium name="Ensembl"/>
        </authorList>
    </citation>
    <scope>IDENTIFICATION</scope>
</reference>
<evidence type="ECO:0000313" key="11">
    <source>
        <dbReference type="Proteomes" id="UP000694388"/>
    </source>
</evidence>
<comment type="function">
    <text evidence="7">Ribosome biogenesis factor. Involved in nucleolar processing of pre-18S ribosomal RNA. Required for optimal pre-ribosomal RNA transcription by RNA polymerase I. Part of the small subunit (SSU) processome, first precursor of the small eukaryotic ribosomal subunit. During the assembly of the SSU processome in the nucleolus, many ribosome biogenesis factors, an RNA chaperone and ribosomal proteins associate with the nascent pre-rRNA and work in concert to generate RNA folding, modifications, rearrangements and cleavage as well as targeted degradation of pre-ribosomal RNA by the RNA exosome.</text>
</comment>
<feature type="repeat" description="WD" evidence="8">
    <location>
        <begin position="46"/>
        <end position="87"/>
    </location>
</feature>
<dbReference type="Pfam" id="PF00400">
    <property type="entry name" value="WD40"/>
    <property type="match status" value="3"/>
</dbReference>
<dbReference type="PANTHER" id="PTHR19924:SF26">
    <property type="entry name" value="U3 SMALL NUCLEOLAR RNA-ASSOCIATED PROTEIN 15 HOMOLOG"/>
    <property type="match status" value="1"/>
</dbReference>
<dbReference type="Ensembl" id="ENSEBUT00000002491.1">
    <property type="protein sequence ID" value="ENSEBUP00000002144.1"/>
    <property type="gene ID" value="ENSEBUG00000001632.1"/>
</dbReference>
<feature type="domain" description="U3 small nucleolar RNA-associated protein 15 C-terminal" evidence="9">
    <location>
        <begin position="313"/>
        <end position="415"/>
    </location>
</feature>
<keyword evidence="4 8" id="KW-0853">WD repeat</keyword>
<dbReference type="GeneTree" id="ENSGT00390000004228"/>
<dbReference type="PROSITE" id="PS00678">
    <property type="entry name" value="WD_REPEATS_1"/>
    <property type="match status" value="1"/>
</dbReference>
<dbReference type="GO" id="GO:0006364">
    <property type="term" value="P:rRNA processing"/>
    <property type="evidence" value="ECO:0007669"/>
    <property type="project" value="UniProtKB-KW"/>
</dbReference>